<dbReference type="STRING" id="34027.SAMN05421829_11959"/>
<accession>A0A1N7BTF4</accession>
<dbReference type="Proteomes" id="UP000186819">
    <property type="component" value="Unassembled WGS sequence"/>
</dbReference>
<evidence type="ECO:0000256" key="1">
    <source>
        <dbReference type="SAM" id="Phobius"/>
    </source>
</evidence>
<keyword evidence="1" id="KW-0812">Transmembrane</keyword>
<organism evidence="2 3">
    <name type="scientific">Aromatoleum tolulyticum</name>
    <dbReference type="NCBI Taxonomy" id="34027"/>
    <lineage>
        <taxon>Bacteria</taxon>
        <taxon>Pseudomonadati</taxon>
        <taxon>Pseudomonadota</taxon>
        <taxon>Betaproteobacteria</taxon>
        <taxon>Rhodocyclales</taxon>
        <taxon>Rhodocyclaceae</taxon>
        <taxon>Aromatoleum</taxon>
    </lineage>
</organism>
<feature type="transmembrane region" description="Helical" evidence="1">
    <location>
        <begin position="12"/>
        <end position="35"/>
    </location>
</feature>
<feature type="transmembrane region" description="Helical" evidence="1">
    <location>
        <begin position="137"/>
        <end position="162"/>
    </location>
</feature>
<dbReference type="AlphaFoldDB" id="A0A1N7BTF4"/>
<dbReference type="EMBL" id="FTMD01000019">
    <property type="protein sequence ID" value="SIR54582.1"/>
    <property type="molecule type" value="Genomic_DNA"/>
</dbReference>
<evidence type="ECO:0008006" key="4">
    <source>
        <dbReference type="Google" id="ProtNLM"/>
    </source>
</evidence>
<keyword evidence="3" id="KW-1185">Reference proteome</keyword>
<gene>
    <name evidence="2" type="ORF">SAMN05421829_11959</name>
</gene>
<protein>
    <recommendedName>
        <fullName evidence="4">DUF3592 domain-containing protein</fullName>
    </recommendedName>
</protein>
<dbReference type="RefSeq" id="WP_076604099.1">
    <property type="nucleotide sequence ID" value="NZ_FTMD01000019.1"/>
</dbReference>
<keyword evidence="1" id="KW-0472">Membrane</keyword>
<proteinExistence type="predicted"/>
<evidence type="ECO:0000313" key="2">
    <source>
        <dbReference type="EMBL" id="SIR54582.1"/>
    </source>
</evidence>
<evidence type="ECO:0000313" key="3">
    <source>
        <dbReference type="Proteomes" id="UP000186819"/>
    </source>
</evidence>
<keyword evidence="1" id="KW-1133">Transmembrane helix</keyword>
<sequence>MTARLANVFVHLVYPLIGVCLLTAGLWGVLSFGILPAVTMVRSLGWQPQPAQLESATLRHPSSLLQPPLDTLEVRYRYMHGGVEYSEMCLDAQFGLYLPTAGEGVLAQLLASPELTIWVNPDAPAEALARRDFRWSVFLFVIPALAMGIIGGRMLYIAMLAWNHMSASGAERPATGDDGAPRRE</sequence>
<name>A0A1N7BTF4_9RHOO</name>
<reference evidence="3" key="1">
    <citation type="submission" date="2017-01" db="EMBL/GenBank/DDBJ databases">
        <authorList>
            <person name="Varghese N."/>
            <person name="Submissions S."/>
        </authorList>
    </citation>
    <scope>NUCLEOTIDE SEQUENCE [LARGE SCALE GENOMIC DNA]</scope>
    <source>
        <strain evidence="3">ATCC 51758</strain>
    </source>
</reference>